<evidence type="ECO:0000313" key="1">
    <source>
        <dbReference type="EMBL" id="KAB2807980.1"/>
    </source>
</evidence>
<evidence type="ECO:0000313" key="2">
    <source>
        <dbReference type="Proteomes" id="UP000449906"/>
    </source>
</evidence>
<organism evidence="1 2">
    <name type="scientific">Nocardioides simplex</name>
    <name type="common">Arthrobacter simplex</name>
    <dbReference type="NCBI Taxonomy" id="2045"/>
    <lineage>
        <taxon>Bacteria</taxon>
        <taxon>Bacillati</taxon>
        <taxon>Actinomycetota</taxon>
        <taxon>Actinomycetes</taxon>
        <taxon>Propionibacteriales</taxon>
        <taxon>Nocardioidaceae</taxon>
        <taxon>Pimelobacter</taxon>
    </lineage>
</organism>
<dbReference type="Gene3D" id="2.60.120.260">
    <property type="entry name" value="Galactose-binding domain-like"/>
    <property type="match status" value="1"/>
</dbReference>
<protein>
    <submittedName>
        <fullName evidence="1">Uncharacterized protein</fullName>
    </submittedName>
</protein>
<dbReference type="Proteomes" id="UP000449906">
    <property type="component" value="Unassembled WGS sequence"/>
</dbReference>
<name>A0A7J5DSR7_NOCSI</name>
<reference evidence="1 2" key="1">
    <citation type="submission" date="2019-09" db="EMBL/GenBank/DDBJ databases">
        <title>Pimelobacter sp. isolated from Paulinella.</title>
        <authorList>
            <person name="Jeong S.E."/>
        </authorList>
    </citation>
    <scope>NUCLEOTIDE SEQUENCE [LARGE SCALE GENOMIC DNA]</scope>
    <source>
        <strain evidence="1 2">Pch-N</strain>
    </source>
</reference>
<proteinExistence type="predicted"/>
<gene>
    <name evidence="1" type="ORF">F9L07_25255</name>
</gene>
<dbReference type="RefSeq" id="WP_151582456.1">
    <property type="nucleotide sequence ID" value="NZ_WBVM01000004.1"/>
</dbReference>
<sequence length="796" mass="83165">MSQPHSLMWGDLRLAGDTVDPDAEFVIEAMADRTKLGTAKALTEFVKSLQVDGSLAVMNGHDNAETVLQLRVSAPDGSAAGPAVAKAAAALAANAAADPIPPLMWISPLEDAATCVYDVYAADPVRDEGNDWDIEEKLRECRYFTVTMSRHPFSRPPNPVVVPALPPAPPTPTTVDIDTCDATTNWTAKGYGYGPATRRNIVANPSGETNVNLWAKGPASTDATILRDTTQFAVGTASIRVAKGAGQVSLIRHAFPVTAGLDYAFQASARPTISYPGTNACTASITFWSGPNGTGSPLGGPADFKDPVANTWQTYQGTGKAPSGAVSATFDFSFYDSNNRSAGTVVYYLDKVMVEQANIPGGYVDGSLPDTATLDYVWEGTAHASPSLAVYTVATLQAASGHVDAIGAASPGYSGTRTLSLTRSAAVNMSTSPYLRVSAALTVVGGTASGPTFKIGTGTPAPIEPVGFSPSAIAGYVDYFFATGNFDTLVVEATAAGGANQPMVSVSVAHVARTNMVISTGTTREQSRTAKILGTAPTQAAIRVYDATPAALGADILVYTTKNAQIAPPMRPFLTTGGATVDAAMISGARNTLASPATFRIPAAKVEKGMYGLVGRLNVTTAGTLSWTARVVDSGGGATIGSGIVDAGSFEVPVTSGYRAINLAAMLLPTVEIEGNQLIEFVITGTANMTWDEFWLFNLTEGSLTWIRDADSMTWVEIRPPELGRLPSIYGGTGAFGTNPVCVDYKTIGADFGAADQHYADPGPLQIFTVTSTSLKAQTDLWFYPRYLDAVIDEAT</sequence>
<dbReference type="AlphaFoldDB" id="A0A7J5DSR7"/>
<comment type="caution">
    <text evidence="1">The sequence shown here is derived from an EMBL/GenBank/DDBJ whole genome shotgun (WGS) entry which is preliminary data.</text>
</comment>
<dbReference type="EMBL" id="WBVM01000004">
    <property type="protein sequence ID" value="KAB2807980.1"/>
    <property type="molecule type" value="Genomic_DNA"/>
</dbReference>
<accession>A0A7J5DSR7</accession>